<dbReference type="AlphaFoldDB" id="A0AAV7M4E7"/>
<feature type="region of interest" description="Disordered" evidence="1">
    <location>
        <begin position="99"/>
        <end position="140"/>
    </location>
</feature>
<protein>
    <submittedName>
        <fullName evidence="2">Uncharacterized protein</fullName>
    </submittedName>
</protein>
<reference evidence="2" key="1">
    <citation type="journal article" date="2022" name="bioRxiv">
        <title>Sequencing and chromosome-scale assembly of the giantPleurodeles waltlgenome.</title>
        <authorList>
            <person name="Brown T."/>
            <person name="Elewa A."/>
            <person name="Iarovenko S."/>
            <person name="Subramanian E."/>
            <person name="Araus A.J."/>
            <person name="Petzold A."/>
            <person name="Susuki M."/>
            <person name="Suzuki K.-i.T."/>
            <person name="Hayashi T."/>
            <person name="Toyoda A."/>
            <person name="Oliveira C."/>
            <person name="Osipova E."/>
            <person name="Leigh N.D."/>
            <person name="Simon A."/>
            <person name="Yun M.H."/>
        </authorList>
    </citation>
    <scope>NUCLEOTIDE SEQUENCE</scope>
    <source>
        <strain evidence="2">20211129_DDA</strain>
        <tissue evidence="2">Liver</tissue>
    </source>
</reference>
<accession>A0AAV7M4E7</accession>
<organism evidence="2 3">
    <name type="scientific">Pleurodeles waltl</name>
    <name type="common">Iberian ribbed newt</name>
    <dbReference type="NCBI Taxonomy" id="8319"/>
    <lineage>
        <taxon>Eukaryota</taxon>
        <taxon>Metazoa</taxon>
        <taxon>Chordata</taxon>
        <taxon>Craniata</taxon>
        <taxon>Vertebrata</taxon>
        <taxon>Euteleostomi</taxon>
        <taxon>Amphibia</taxon>
        <taxon>Batrachia</taxon>
        <taxon>Caudata</taxon>
        <taxon>Salamandroidea</taxon>
        <taxon>Salamandridae</taxon>
        <taxon>Pleurodelinae</taxon>
        <taxon>Pleurodeles</taxon>
    </lineage>
</organism>
<feature type="region of interest" description="Disordered" evidence="1">
    <location>
        <begin position="1"/>
        <end position="52"/>
    </location>
</feature>
<comment type="caution">
    <text evidence="2">The sequence shown here is derived from an EMBL/GenBank/DDBJ whole genome shotgun (WGS) entry which is preliminary data.</text>
</comment>
<evidence type="ECO:0000313" key="2">
    <source>
        <dbReference type="EMBL" id="KAJ1098276.1"/>
    </source>
</evidence>
<gene>
    <name evidence="2" type="ORF">NDU88_003392</name>
</gene>
<keyword evidence="3" id="KW-1185">Reference proteome</keyword>
<proteinExistence type="predicted"/>
<name>A0AAV7M4E7_PLEWA</name>
<feature type="compositionally biased region" description="Basic residues" evidence="1">
    <location>
        <begin position="110"/>
        <end position="119"/>
    </location>
</feature>
<dbReference type="EMBL" id="JANPWB010000014">
    <property type="protein sequence ID" value="KAJ1098276.1"/>
    <property type="molecule type" value="Genomic_DNA"/>
</dbReference>
<dbReference type="Proteomes" id="UP001066276">
    <property type="component" value="Chromosome 10"/>
</dbReference>
<feature type="compositionally biased region" description="Basic and acidic residues" evidence="1">
    <location>
        <begin position="123"/>
        <end position="132"/>
    </location>
</feature>
<evidence type="ECO:0000313" key="3">
    <source>
        <dbReference type="Proteomes" id="UP001066276"/>
    </source>
</evidence>
<sequence length="140" mass="15156">MEKQGGTPRKPDPCSGCGPPWTGEVARPRPKKKAPGERSRLRASARGCRPGGTAAPVCFETQACWSGLRRPDDGERGARLRLFPPGPRLVRGACWGRAVSRGRAGDRTRSRGRYGRNLRKGGGGREGEEPRMRGALPFPP</sequence>
<evidence type="ECO:0000256" key="1">
    <source>
        <dbReference type="SAM" id="MobiDB-lite"/>
    </source>
</evidence>